<dbReference type="AlphaFoldDB" id="A0A835TIY9"/>
<sequence length="689" mass="71277">MAGGGEPGVADEPGGSHKLTDFLATLVTYPALYIFATAASTGPTGGSAGGTAASATADERGVAGAGNGKGAAVLLSGARDAVTGLAKRAAGGAQAAEEQQAQAQQQQPQQQGLLLAKPPSGGGGGGGPVMGLAPEVRYRLSDFPEGRALVSLERWCREPVHLGLLPELWAAAREYGRGYVASGAAPPWLAGSLGPWLESFPDAAPPLALEAVVERAVADAREGFRAEADSISAGAGPSGEGGPAAVGWEGGLPLRRLAAAAGPNLTHISRQLQLRYRLSRGRTWLEFTQIFLGFFRTWLRLVAGGLGLAAVALRLLGSGATVLSGAVAFTVVFSIALSVLAAALQLGGGAADAIAMLLRRLAAMTESVSHRSSSGYLRQTLEGDLVGPRCLDPASFEELEELFVCQLAPRLRLRSRPDAARLAGDPLLLRCYDLRLVDGAGQVMVEEAEAVVPKFEPTGFFGLAPAAVRKAAAVLLLRLLAWKRVGLCCGSAESLKYVFVMGERGAGRATAFARLAQLPLDYKVPPSVPAEIRPIQRLPGAFAVLPAGLDADPAAAPAVLARAQHFADLSHGVFSALVYLVAVDAEPSPEALGPAVWQALAARRPLLLLVNKGIKLTEALRSEPRAVESRQAGWTAALHEGAARRGLEADLAAVLVSELRDTGHTPAGVAGPQQVRDWLAAALESATTR</sequence>
<feature type="transmembrane region" description="Helical" evidence="2">
    <location>
        <begin position="322"/>
        <end position="344"/>
    </location>
</feature>
<dbReference type="Proteomes" id="UP000650467">
    <property type="component" value="Unassembled WGS sequence"/>
</dbReference>
<dbReference type="OrthoDB" id="541092at2759"/>
<evidence type="ECO:0000256" key="2">
    <source>
        <dbReference type="SAM" id="Phobius"/>
    </source>
</evidence>
<gene>
    <name evidence="3" type="ORF">HXX76_004627</name>
</gene>
<feature type="compositionally biased region" description="Low complexity" evidence="1">
    <location>
        <begin position="93"/>
        <end position="119"/>
    </location>
</feature>
<keyword evidence="2" id="KW-0472">Membrane</keyword>
<feature type="transmembrane region" description="Helical" evidence="2">
    <location>
        <begin position="298"/>
        <end position="316"/>
    </location>
</feature>
<organism evidence="3 4">
    <name type="scientific">Chlamydomonas incerta</name>
    <dbReference type="NCBI Taxonomy" id="51695"/>
    <lineage>
        <taxon>Eukaryota</taxon>
        <taxon>Viridiplantae</taxon>
        <taxon>Chlorophyta</taxon>
        <taxon>core chlorophytes</taxon>
        <taxon>Chlorophyceae</taxon>
        <taxon>CS clade</taxon>
        <taxon>Chlamydomonadales</taxon>
        <taxon>Chlamydomonadaceae</taxon>
        <taxon>Chlamydomonas</taxon>
    </lineage>
</organism>
<reference evidence="3" key="1">
    <citation type="journal article" date="2020" name="bioRxiv">
        <title>Comparative genomics of Chlamydomonas.</title>
        <authorList>
            <person name="Craig R.J."/>
            <person name="Hasan A.R."/>
            <person name="Ness R.W."/>
            <person name="Keightley P.D."/>
        </authorList>
    </citation>
    <scope>NUCLEOTIDE SEQUENCE</scope>
    <source>
        <strain evidence="3">SAG 7.73</strain>
    </source>
</reference>
<feature type="compositionally biased region" description="Gly residues" evidence="1">
    <location>
        <begin position="120"/>
        <end position="129"/>
    </location>
</feature>
<keyword evidence="4" id="KW-1185">Reference proteome</keyword>
<comment type="caution">
    <text evidence="3">The sequence shown here is derived from an EMBL/GenBank/DDBJ whole genome shotgun (WGS) entry which is preliminary data.</text>
</comment>
<feature type="region of interest" description="Disordered" evidence="1">
    <location>
        <begin position="93"/>
        <end position="129"/>
    </location>
</feature>
<name>A0A835TIY9_CHLIN</name>
<proteinExistence type="predicted"/>
<evidence type="ECO:0000256" key="1">
    <source>
        <dbReference type="SAM" id="MobiDB-lite"/>
    </source>
</evidence>
<accession>A0A835TIY9</accession>
<evidence type="ECO:0000313" key="4">
    <source>
        <dbReference type="Proteomes" id="UP000650467"/>
    </source>
</evidence>
<keyword evidence="2" id="KW-1133">Transmembrane helix</keyword>
<evidence type="ECO:0000313" key="3">
    <source>
        <dbReference type="EMBL" id="KAG2439266.1"/>
    </source>
</evidence>
<dbReference type="EMBL" id="JAEHOC010000008">
    <property type="protein sequence ID" value="KAG2439266.1"/>
    <property type="molecule type" value="Genomic_DNA"/>
</dbReference>
<protein>
    <submittedName>
        <fullName evidence="3">Uncharacterized protein</fullName>
    </submittedName>
</protein>
<keyword evidence="2" id="KW-0812">Transmembrane</keyword>